<evidence type="ECO:0000313" key="3">
    <source>
        <dbReference type="Proteomes" id="UP000011666"/>
    </source>
</evidence>
<dbReference type="InterPro" id="IPR013216">
    <property type="entry name" value="Methyltransf_11"/>
</dbReference>
<dbReference type="OrthoDB" id="65624at2"/>
<dbReference type="PANTHER" id="PTHR45036">
    <property type="entry name" value="METHYLTRANSFERASE LIKE 7B"/>
    <property type="match status" value="1"/>
</dbReference>
<dbReference type="Pfam" id="PF08241">
    <property type="entry name" value="Methyltransf_11"/>
    <property type="match status" value="1"/>
</dbReference>
<organism evidence="2 3">
    <name type="scientific">Gordonia soli NBRC 108243</name>
    <dbReference type="NCBI Taxonomy" id="1223545"/>
    <lineage>
        <taxon>Bacteria</taxon>
        <taxon>Bacillati</taxon>
        <taxon>Actinomycetota</taxon>
        <taxon>Actinomycetes</taxon>
        <taxon>Mycobacteriales</taxon>
        <taxon>Gordoniaceae</taxon>
        <taxon>Gordonia</taxon>
    </lineage>
</organism>
<dbReference type="PANTHER" id="PTHR45036:SF1">
    <property type="entry name" value="METHYLTRANSFERASE LIKE 7A"/>
    <property type="match status" value="1"/>
</dbReference>
<dbReference type="SUPFAM" id="SSF53335">
    <property type="entry name" value="S-adenosyl-L-methionine-dependent methyltransferases"/>
    <property type="match status" value="1"/>
</dbReference>
<accession>M0QKK8</accession>
<gene>
    <name evidence="2" type="ORF">GS4_11_02210</name>
</gene>
<name>M0QKK8_9ACTN</name>
<dbReference type="CDD" id="cd02440">
    <property type="entry name" value="AdoMet_MTases"/>
    <property type="match status" value="1"/>
</dbReference>
<comment type="caution">
    <text evidence="2">The sequence shown here is derived from an EMBL/GenBank/DDBJ whole genome shotgun (WGS) entry which is preliminary data.</text>
</comment>
<reference evidence="2 3" key="1">
    <citation type="submission" date="2013-01" db="EMBL/GenBank/DDBJ databases">
        <title>Whole genome shotgun sequence of Gordonia soli NBRC 108243.</title>
        <authorList>
            <person name="Isaki-Nakamura S."/>
            <person name="Hosoyama A."/>
            <person name="Tsuchikane K."/>
            <person name="Ando Y."/>
            <person name="Baba S."/>
            <person name="Ohji S."/>
            <person name="Hamada M."/>
            <person name="Tamura T."/>
            <person name="Yamazoe A."/>
            <person name="Yamazaki S."/>
            <person name="Fujita N."/>
        </authorList>
    </citation>
    <scope>NUCLEOTIDE SEQUENCE [LARGE SCALE GENOMIC DNA]</scope>
    <source>
        <strain evidence="2 3">NBRC 108243</strain>
    </source>
</reference>
<dbReference type="AlphaFoldDB" id="M0QKK8"/>
<dbReference type="GO" id="GO:0032259">
    <property type="term" value="P:methylation"/>
    <property type="evidence" value="ECO:0007669"/>
    <property type="project" value="UniProtKB-KW"/>
</dbReference>
<dbReference type="GO" id="GO:0008757">
    <property type="term" value="F:S-adenosylmethionine-dependent methyltransferase activity"/>
    <property type="evidence" value="ECO:0007669"/>
    <property type="project" value="InterPro"/>
</dbReference>
<dbReference type="Gene3D" id="3.40.50.150">
    <property type="entry name" value="Vaccinia Virus protein VP39"/>
    <property type="match status" value="1"/>
</dbReference>
<dbReference type="STRING" id="1223545.GS4_11_02210"/>
<dbReference type="RefSeq" id="WP_007619669.1">
    <property type="nucleotide sequence ID" value="NZ_BANX01000011.1"/>
</dbReference>
<evidence type="ECO:0000259" key="1">
    <source>
        <dbReference type="Pfam" id="PF08241"/>
    </source>
</evidence>
<dbReference type="InterPro" id="IPR052356">
    <property type="entry name" value="Thiol_S-MT"/>
</dbReference>
<protein>
    <submittedName>
        <fullName evidence="2">Putative methyltransferase</fullName>
    </submittedName>
</protein>
<keyword evidence="3" id="KW-1185">Reference proteome</keyword>
<dbReference type="eggNOG" id="COG2226">
    <property type="taxonomic scope" value="Bacteria"/>
</dbReference>
<feature type="domain" description="Methyltransferase type 11" evidence="1">
    <location>
        <begin position="38"/>
        <end position="132"/>
    </location>
</feature>
<keyword evidence="2" id="KW-0808">Transferase</keyword>
<dbReference type="InterPro" id="IPR029063">
    <property type="entry name" value="SAM-dependent_MTases_sf"/>
</dbReference>
<dbReference type="Proteomes" id="UP000011666">
    <property type="component" value="Unassembled WGS sequence"/>
</dbReference>
<keyword evidence="2" id="KW-0489">Methyltransferase</keyword>
<sequence length="206" mass="22109">MGLYERHVLPRVIDLTCGSHLVQPLRTRVCAGLSGDVVEIGFGSGLNVAEYPSTVRHVAAVDPSDGGWGLAEDRVATSPVPIERAGLDGERLPFADGTFDAALSTFTLCTVPDARAALSEIRRVLRPGGTLHFLEHGRAPDESVRRWQHRLEPIQRRVAGGCHLTRDIVGLVTDAELTVGDVDRFYQSGTPKFFGAISLGVAVATS</sequence>
<dbReference type="EMBL" id="BANX01000011">
    <property type="protein sequence ID" value="GAC67952.1"/>
    <property type="molecule type" value="Genomic_DNA"/>
</dbReference>
<proteinExistence type="predicted"/>
<evidence type="ECO:0000313" key="2">
    <source>
        <dbReference type="EMBL" id="GAC67952.1"/>
    </source>
</evidence>